<name>A0ABD3KAI9_EUCGL</name>
<protein>
    <recommendedName>
        <fullName evidence="4">Glycine-rich protein</fullName>
    </recommendedName>
</protein>
<evidence type="ECO:0000313" key="2">
    <source>
        <dbReference type="EMBL" id="KAL3736353.1"/>
    </source>
</evidence>
<comment type="caution">
    <text evidence="2">The sequence shown here is derived from an EMBL/GenBank/DDBJ whole genome shotgun (WGS) entry which is preliminary data.</text>
</comment>
<feature type="chain" id="PRO_5044810066" description="Glycine-rich protein" evidence="1">
    <location>
        <begin position="23"/>
        <end position="89"/>
    </location>
</feature>
<keyword evidence="1" id="KW-0732">Signal</keyword>
<sequence length="89" mass="8090">MTVSKLVLAGVLLSALVCSISARKLAGARPDPFQDEKTFFRGPRYGIGVGLGSGGGGGGFGGGGGGGLGGGAGGGFGGGAGGGFGGGFP</sequence>
<keyword evidence="3" id="KW-1185">Reference proteome</keyword>
<reference evidence="2 3" key="1">
    <citation type="submission" date="2024-11" db="EMBL/GenBank/DDBJ databases">
        <title>Chromosome-level genome assembly of Eucalyptus globulus Labill. provides insights into its genome evolution.</title>
        <authorList>
            <person name="Li X."/>
        </authorList>
    </citation>
    <scope>NUCLEOTIDE SEQUENCE [LARGE SCALE GENOMIC DNA]</scope>
    <source>
        <strain evidence="2">CL2024</strain>
        <tissue evidence="2">Fresh tender leaves</tissue>
    </source>
</reference>
<evidence type="ECO:0008006" key="4">
    <source>
        <dbReference type="Google" id="ProtNLM"/>
    </source>
</evidence>
<accession>A0ABD3KAI9</accession>
<dbReference type="EMBL" id="JBJKBG010000006">
    <property type="protein sequence ID" value="KAL3736353.1"/>
    <property type="molecule type" value="Genomic_DNA"/>
</dbReference>
<gene>
    <name evidence="2" type="ORF">ACJRO7_025326</name>
</gene>
<dbReference type="Proteomes" id="UP001634007">
    <property type="component" value="Unassembled WGS sequence"/>
</dbReference>
<organism evidence="2 3">
    <name type="scientific">Eucalyptus globulus</name>
    <name type="common">Tasmanian blue gum</name>
    <dbReference type="NCBI Taxonomy" id="34317"/>
    <lineage>
        <taxon>Eukaryota</taxon>
        <taxon>Viridiplantae</taxon>
        <taxon>Streptophyta</taxon>
        <taxon>Embryophyta</taxon>
        <taxon>Tracheophyta</taxon>
        <taxon>Spermatophyta</taxon>
        <taxon>Magnoliopsida</taxon>
        <taxon>eudicotyledons</taxon>
        <taxon>Gunneridae</taxon>
        <taxon>Pentapetalae</taxon>
        <taxon>rosids</taxon>
        <taxon>malvids</taxon>
        <taxon>Myrtales</taxon>
        <taxon>Myrtaceae</taxon>
        <taxon>Myrtoideae</taxon>
        <taxon>Eucalypteae</taxon>
        <taxon>Eucalyptus</taxon>
    </lineage>
</organism>
<feature type="signal peptide" evidence="1">
    <location>
        <begin position="1"/>
        <end position="22"/>
    </location>
</feature>
<evidence type="ECO:0000256" key="1">
    <source>
        <dbReference type="SAM" id="SignalP"/>
    </source>
</evidence>
<dbReference type="AlphaFoldDB" id="A0ABD3KAI9"/>
<proteinExistence type="predicted"/>
<evidence type="ECO:0000313" key="3">
    <source>
        <dbReference type="Proteomes" id="UP001634007"/>
    </source>
</evidence>